<evidence type="ECO:0000256" key="1">
    <source>
        <dbReference type="SAM" id="MobiDB-lite"/>
    </source>
</evidence>
<feature type="region of interest" description="Disordered" evidence="1">
    <location>
        <begin position="1"/>
        <end position="56"/>
    </location>
</feature>
<evidence type="ECO:0000313" key="3">
    <source>
        <dbReference type="Proteomes" id="UP000182658"/>
    </source>
</evidence>
<evidence type="ECO:0000313" key="2">
    <source>
        <dbReference type="EMBL" id="OIW25615.1"/>
    </source>
</evidence>
<organism evidence="2 3">
    <name type="scientific">Coniochaeta ligniaria NRRL 30616</name>
    <dbReference type="NCBI Taxonomy" id="1408157"/>
    <lineage>
        <taxon>Eukaryota</taxon>
        <taxon>Fungi</taxon>
        <taxon>Dikarya</taxon>
        <taxon>Ascomycota</taxon>
        <taxon>Pezizomycotina</taxon>
        <taxon>Sordariomycetes</taxon>
        <taxon>Sordariomycetidae</taxon>
        <taxon>Coniochaetales</taxon>
        <taxon>Coniochaetaceae</taxon>
        <taxon>Coniochaeta</taxon>
    </lineage>
</organism>
<proteinExistence type="predicted"/>
<accession>A0A1J7ID43</accession>
<name>A0A1J7ID43_9PEZI</name>
<dbReference type="Proteomes" id="UP000182658">
    <property type="component" value="Unassembled WGS sequence"/>
</dbReference>
<dbReference type="AlphaFoldDB" id="A0A1J7ID43"/>
<dbReference type="EMBL" id="KV875101">
    <property type="protein sequence ID" value="OIW25615.1"/>
    <property type="molecule type" value="Genomic_DNA"/>
</dbReference>
<dbReference type="InParanoid" id="A0A1J7ID43"/>
<reference evidence="2 3" key="1">
    <citation type="submission" date="2016-10" db="EMBL/GenBank/DDBJ databases">
        <title>Draft genome sequence of Coniochaeta ligniaria NRRL30616, a lignocellulolytic fungus for bioabatement of inhibitors in plant biomass hydrolysates.</title>
        <authorList>
            <consortium name="DOE Joint Genome Institute"/>
            <person name="Jimenez D.J."/>
            <person name="Hector R.E."/>
            <person name="Riley R."/>
            <person name="Sun H."/>
            <person name="Grigoriev I.V."/>
            <person name="Van Elsas J.D."/>
            <person name="Nichols N.N."/>
        </authorList>
    </citation>
    <scope>NUCLEOTIDE SEQUENCE [LARGE SCALE GENOMIC DNA]</scope>
    <source>
        <strain evidence="2 3">NRRL 30616</strain>
    </source>
</reference>
<sequence length="159" mass="18118">MRFVSGHMSSSKPTGVYSHLDSGRAVKSSRDEMHRDTAASSTSRPSEGRPSLRRMRDRRRLMAAIRPLYILRVNCQEAEKNEYEGGNGFSFNDTWRERNHNNCAPYRRCSSKSRELVPESVWTHLRPSLARLAGCQIGLKWGTQLSDLVISKLDPPDKL</sequence>
<keyword evidence="3" id="KW-1185">Reference proteome</keyword>
<feature type="compositionally biased region" description="Basic and acidic residues" evidence="1">
    <location>
        <begin position="21"/>
        <end position="37"/>
    </location>
</feature>
<protein>
    <submittedName>
        <fullName evidence="2">Uncharacterized protein</fullName>
    </submittedName>
</protein>
<gene>
    <name evidence="2" type="ORF">CONLIGDRAFT_501295</name>
</gene>